<evidence type="ECO:0000313" key="2">
    <source>
        <dbReference type="Proteomes" id="UP000825072"/>
    </source>
</evidence>
<dbReference type="Proteomes" id="UP000825072">
    <property type="component" value="Chromosome 1"/>
</dbReference>
<evidence type="ECO:0000313" key="1">
    <source>
        <dbReference type="EMBL" id="BCY26510.1"/>
    </source>
</evidence>
<reference evidence="1" key="1">
    <citation type="submission" date="2021-06" db="EMBL/GenBank/DDBJ databases">
        <title>Genome sequence of Cutibacterium modestum strain KB17-24694.</title>
        <authorList>
            <person name="Dekio I."/>
            <person name="Asahina A."/>
            <person name="Nishida M."/>
        </authorList>
    </citation>
    <scope>NUCLEOTIDE SEQUENCE</scope>
    <source>
        <strain evidence="1">KB17-24694</strain>
    </source>
</reference>
<dbReference type="EMBL" id="AP024747">
    <property type="protein sequence ID" value="BCY26510.1"/>
    <property type="molecule type" value="Genomic_DNA"/>
</dbReference>
<proteinExistence type="predicted"/>
<dbReference type="AlphaFoldDB" id="A0AAD1NWW4"/>
<accession>A0AAD1NWW4</accession>
<gene>
    <name evidence="1" type="ORF">KB1_25000</name>
</gene>
<organism evidence="1 2">
    <name type="scientific">Cutibacterium modestum</name>
    <dbReference type="NCBI Taxonomy" id="2559073"/>
    <lineage>
        <taxon>Bacteria</taxon>
        <taxon>Bacillati</taxon>
        <taxon>Actinomycetota</taxon>
        <taxon>Actinomycetes</taxon>
        <taxon>Propionibacteriales</taxon>
        <taxon>Propionibacteriaceae</taxon>
        <taxon>Cutibacterium</taxon>
    </lineage>
</organism>
<name>A0AAD1NWW4_9ACTN</name>
<protein>
    <submittedName>
        <fullName evidence="1">Uncharacterized protein</fullName>
    </submittedName>
</protein>
<sequence>MGLADGLVSLVHAEPGQMNRLAVDEKAGAVDADSADTEGLPLRINDLIAVVEGDFSFVEVAPA</sequence>